<dbReference type="AlphaFoldDB" id="A0A0D9Z5P7"/>
<dbReference type="HOGENOM" id="CLU_1799474_0_0_1"/>
<dbReference type="Gramene" id="OGLUM03G13330.1">
    <property type="protein sequence ID" value="OGLUM03G13330.1"/>
    <property type="gene ID" value="OGLUM03G13330"/>
</dbReference>
<evidence type="ECO:0000313" key="2">
    <source>
        <dbReference type="EnsemblPlants" id="OGLUM03G13330.1"/>
    </source>
</evidence>
<protein>
    <submittedName>
        <fullName evidence="2">Uncharacterized protein</fullName>
    </submittedName>
</protein>
<feature type="region of interest" description="Disordered" evidence="1">
    <location>
        <begin position="125"/>
        <end position="144"/>
    </location>
</feature>
<name>A0A0D9Z5P7_9ORYZ</name>
<evidence type="ECO:0000256" key="1">
    <source>
        <dbReference type="SAM" id="MobiDB-lite"/>
    </source>
</evidence>
<sequence>MPTRDAHTVLPPAVTAVLTTGDFSPSSRPYISSCRSPPSTPHPLLLLCAQGEGGYHPPKQNLVTRGRSTTMIAHLGCRGTTMIVHLGRLLPRQLVTNAASRRRLQIKEQNKETIRNEPPCVACNRDGLMPSPDTYARSPEPHGY</sequence>
<organism evidence="2">
    <name type="scientific">Oryza glumipatula</name>
    <dbReference type="NCBI Taxonomy" id="40148"/>
    <lineage>
        <taxon>Eukaryota</taxon>
        <taxon>Viridiplantae</taxon>
        <taxon>Streptophyta</taxon>
        <taxon>Embryophyta</taxon>
        <taxon>Tracheophyta</taxon>
        <taxon>Spermatophyta</taxon>
        <taxon>Magnoliopsida</taxon>
        <taxon>Liliopsida</taxon>
        <taxon>Poales</taxon>
        <taxon>Poaceae</taxon>
        <taxon>BOP clade</taxon>
        <taxon>Oryzoideae</taxon>
        <taxon>Oryzeae</taxon>
        <taxon>Oryzinae</taxon>
        <taxon>Oryza</taxon>
    </lineage>
</organism>
<accession>A0A0D9Z5P7</accession>
<keyword evidence="3" id="KW-1185">Reference proteome</keyword>
<dbReference type="Proteomes" id="UP000026961">
    <property type="component" value="Chromosome 3"/>
</dbReference>
<reference evidence="2" key="1">
    <citation type="submission" date="2015-04" db="UniProtKB">
        <authorList>
            <consortium name="EnsemblPlants"/>
        </authorList>
    </citation>
    <scope>IDENTIFICATION</scope>
</reference>
<reference evidence="2" key="2">
    <citation type="submission" date="2018-05" db="EMBL/GenBank/DDBJ databases">
        <title>OgluRS3 (Oryza glumaepatula Reference Sequence Version 3).</title>
        <authorList>
            <person name="Zhang J."/>
            <person name="Kudrna D."/>
            <person name="Lee S."/>
            <person name="Talag J."/>
            <person name="Welchert J."/>
            <person name="Wing R.A."/>
        </authorList>
    </citation>
    <scope>NUCLEOTIDE SEQUENCE [LARGE SCALE GENOMIC DNA]</scope>
</reference>
<evidence type="ECO:0000313" key="3">
    <source>
        <dbReference type="Proteomes" id="UP000026961"/>
    </source>
</evidence>
<dbReference type="EnsemblPlants" id="OGLUM03G13330.1">
    <property type="protein sequence ID" value="OGLUM03G13330.1"/>
    <property type="gene ID" value="OGLUM03G13330"/>
</dbReference>
<proteinExistence type="predicted"/>